<evidence type="ECO:0000259" key="5">
    <source>
        <dbReference type="SMART" id="SM00415"/>
    </source>
</evidence>
<comment type="subcellular location">
    <subcellularLocation>
        <location evidence="1">Nucleus</location>
    </subcellularLocation>
</comment>
<evidence type="ECO:0000256" key="2">
    <source>
        <dbReference type="ARBA" id="ARBA00023125"/>
    </source>
</evidence>
<dbReference type="PANTHER" id="PTHR10015">
    <property type="entry name" value="HEAT SHOCK TRANSCRIPTION FACTOR"/>
    <property type="match status" value="1"/>
</dbReference>
<evidence type="ECO:0000256" key="1">
    <source>
        <dbReference type="ARBA" id="ARBA00004123"/>
    </source>
</evidence>
<keyword evidence="3" id="KW-0539">Nucleus</keyword>
<dbReference type="InterPro" id="IPR000232">
    <property type="entry name" value="HSF_DNA-bd"/>
</dbReference>
<keyword evidence="7" id="KW-1185">Reference proteome</keyword>
<dbReference type="Gene3D" id="1.10.10.10">
    <property type="entry name" value="Winged helix-like DNA-binding domain superfamily/Winged helix DNA-binding domain"/>
    <property type="match status" value="1"/>
</dbReference>
<dbReference type="InterPro" id="IPR036388">
    <property type="entry name" value="WH-like_DNA-bd_sf"/>
</dbReference>
<dbReference type="PRINTS" id="PR00056">
    <property type="entry name" value="HSFDOMAIN"/>
</dbReference>
<proteinExistence type="inferred from homology"/>
<dbReference type="SMART" id="SM00415">
    <property type="entry name" value="HSF"/>
    <property type="match status" value="1"/>
</dbReference>
<reference evidence="6 7" key="1">
    <citation type="journal article" date="2020" name="G3 (Bethesda)">
        <title>Improved Reference Genome for Cyclotella cryptica CCMP332, a Model for Cell Wall Morphogenesis, Salinity Adaptation, and Lipid Production in Diatoms (Bacillariophyta).</title>
        <authorList>
            <person name="Roberts W.R."/>
            <person name="Downey K.M."/>
            <person name="Ruck E.C."/>
            <person name="Traller J.C."/>
            <person name="Alverson A.J."/>
        </authorList>
    </citation>
    <scope>NUCLEOTIDE SEQUENCE [LARGE SCALE GENOMIC DNA]</scope>
    <source>
        <strain evidence="6 7">CCMP332</strain>
    </source>
</reference>
<feature type="domain" description="HSF-type DNA-binding" evidence="5">
    <location>
        <begin position="64"/>
        <end position="149"/>
    </location>
</feature>
<comment type="similarity">
    <text evidence="4">Belongs to the HSF family.</text>
</comment>
<evidence type="ECO:0000313" key="6">
    <source>
        <dbReference type="EMBL" id="KAL3800678.1"/>
    </source>
</evidence>
<evidence type="ECO:0000313" key="7">
    <source>
        <dbReference type="Proteomes" id="UP001516023"/>
    </source>
</evidence>
<dbReference type="PANTHER" id="PTHR10015:SF206">
    <property type="entry name" value="HSF-TYPE DNA-BINDING DOMAIN-CONTAINING PROTEIN"/>
    <property type="match status" value="1"/>
</dbReference>
<gene>
    <name evidence="6" type="ORF">HJC23_006140</name>
</gene>
<evidence type="ECO:0000256" key="4">
    <source>
        <dbReference type="RuleBase" id="RU004020"/>
    </source>
</evidence>
<evidence type="ECO:0000256" key="3">
    <source>
        <dbReference type="ARBA" id="ARBA00023242"/>
    </source>
</evidence>
<sequence>MRRESRLVWYRIVSDSGDPSPLAQESSISDDLDDDGGEDHTFCVYEDIDSVYVDTSLELLDSDSLISHLTETDPHVAVSSADGASFNVFDQATFSQRYLPQYFKHSNWGSFVRQLNLYGFTSSRLKANSDVVVAFREERNGSFEHITIQANHVLPFRHLVPHSPTTSQHPHLHAEELDDGGDDAVGLEGIPMEYFPPSSSSWLSKLPPFWVTMSSPFVVDP</sequence>
<comment type="caution">
    <text evidence="6">The sequence shown here is derived from an EMBL/GenBank/DDBJ whole genome shotgun (WGS) entry which is preliminary data.</text>
</comment>
<dbReference type="EMBL" id="JABMIG020000031">
    <property type="protein sequence ID" value="KAL3800678.1"/>
    <property type="molecule type" value="Genomic_DNA"/>
</dbReference>
<dbReference type="InterPro" id="IPR036390">
    <property type="entry name" value="WH_DNA-bd_sf"/>
</dbReference>
<protein>
    <recommendedName>
        <fullName evidence="5">HSF-type DNA-binding domain-containing protein</fullName>
    </recommendedName>
</protein>
<organism evidence="6 7">
    <name type="scientific">Cyclotella cryptica</name>
    <dbReference type="NCBI Taxonomy" id="29204"/>
    <lineage>
        <taxon>Eukaryota</taxon>
        <taxon>Sar</taxon>
        <taxon>Stramenopiles</taxon>
        <taxon>Ochrophyta</taxon>
        <taxon>Bacillariophyta</taxon>
        <taxon>Coscinodiscophyceae</taxon>
        <taxon>Thalassiosirophycidae</taxon>
        <taxon>Stephanodiscales</taxon>
        <taxon>Stephanodiscaceae</taxon>
        <taxon>Cyclotella</taxon>
    </lineage>
</organism>
<dbReference type="AlphaFoldDB" id="A0ABD3QJQ7"/>
<keyword evidence="2" id="KW-0238">DNA-binding</keyword>
<name>A0ABD3QJQ7_9STRA</name>
<dbReference type="Proteomes" id="UP001516023">
    <property type="component" value="Unassembled WGS sequence"/>
</dbReference>
<accession>A0ABD3QJQ7</accession>
<dbReference type="GO" id="GO:0005634">
    <property type="term" value="C:nucleus"/>
    <property type="evidence" value="ECO:0007669"/>
    <property type="project" value="UniProtKB-SubCell"/>
</dbReference>
<dbReference type="SUPFAM" id="SSF46785">
    <property type="entry name" value="Winged helix' DNA-binding domain"/>
    <property type="match status" value="1"/>
</dbReference>
<dbReference type="Pfam" id="PF00447">
    <property type="entry name" value="HSF_DNA-bind"/>
    <property type="match status" value="1"/>
</dbReference>
<dbReference type="GO" id="GO:0003677">
    <property type="term" value="F:DNA binding"/>
    <property type="evidence" value="ECO:0007669"/>
    <property type="project" value="UniProtKB-KW"/>
</dbReference>